<keyword evidence="6" id="KW-0547">Nucleotide-binding</keyword>
<reference evidence="12" key="1">
    <citation type="journal article" date="2014" name="Int. J. Syst. Evol. Microbiol.">
        <title>Complete genome sequence of Corynebacterium casei LMG S-19264T (=DSM 44701T), isolated from a smear-ripened cheese.</title>
        <authorList>
            <consortium name="US DOE Joint Genome Institute (JGI-PGF)"/>
            <person name="Walter F."/>
            <person name="Albersmeier A."/>
            <person name="Kalinowski J."/>
            <person name="Ruckert C."/>
        </authorList>
    </citation>
    <scope>NUCLEOTIDE SEQUENCE</scope>
    <source>
        <strain evidence="12">KCTC 22169</strain>
    </source>
</reference>
<dbReference type="Gene3D" id="1.10.287.130">
    <property type="match status" value="1"/>
</dbReference>
<dbReference type="InterPro" id="IPR036097">
    <property type="entry name" value="HisK_dim/P_sf"/>
</dbReference>
<feature type="domain" description="Histidine kinase" evidence="10">
    <location>
        <begin position="256"/>
        <end position="472"/>
    </location>
</feature>
<dbReference type="GO" id="GO:0000156">
    <property type="term" value="F:phosphorelay response regulator activity"/>
    <property type="evidence" value="ECO:0007669"/>
    <property type="project" value="TreeGrafter"/>
</dbReference>
<dbReference type="PROSITE" id="PS50885">
    <property type="entry name" value="HAMP"/>
    <property type="match status" value="1"/>
</dbReference>
<dbReference type="EMBL" id="BMXR01000011">
    <property type="protein sequence ID" value="GGX67404.1"/>
    <property type="molecule type" value="Genomic_DNA"/>
</dbReference>
<comment type="caution">
    <text evidence="12">The sequence shown here is derived from an EMBL/GenBank/DDBJ whole genome shotgun (WGS) entry which is preliminary data.</text>
</comment>
<organism evidence="12 13">
    <name type="scientific">Saccharospirillum salsuginis</name>
    <dbReference type="NCBI Taxonomy" id="418750"/>
    <lineage>
        <taxon>Bacteria</taxon>
        <taxon>Pseudomonadati</taxon>
        <taxon>Pseudomonadota</taxon>
        <taxon>Gammaproteobacteria</taxon>
        <taxon>Oceanospirillales</taxon>
        <taxon>Saccharospirillaceae</taxon>
        <taxon>Saccharospirillum</taxon>
    </lineage>
</organism>
<evidence type="ECO:0000256" key="2">
    <source>
        <dbReference type="ARBA" id="ARBA00004370"/>
    </source>
</evidence>
<evidence type="ECO:0000256" key="7">
    <source>
        <dbReference type="ARBA" id="ARBA00022777"/>
    </source>
</evidence>
<dbReference type="InterPro" id="IPR004358">
    <property type="entry name" value="Sig_transdc_His_kin-like_C"/>
</dbReference>
<evidence type="ECO:0000313" key="13">
    <source>
        <dbReference type="Proteomes" id="UP000626148"/>
    </source>
</evidence>
<dbReference type="GO" id="GO:0000155">
    <property type="term" value="F:phosphorelay sensor kinase activity"/>
    <property type="evidence" value="ECO:0007669"/>
    <property type="project" value="InterPro"/>
</dbReference>
<keyword evidence="4" id="KW-0597">Phosphoprotein</keyword>
<dbReference type="GO" id="GO:0030295">
    <property type="term" value="F:protein kinase activator activity"/>
    <property type="evidence" value="ECO:0007669"/>
    <property type="project" value="TreeGrafter"/>
</dbReference>
<evidence type="ECO:0000256" key="8">
    <source>
        <dbReference type="ARBA" id="ARBA00022840"/>
    </source>
</evidence>
<keyword evidence="9" id="KW-0902">Two-component regulatory system</keyword>
<dbReference type="InterPro" id="IPR003594">
    <property type="entry name" value="HATPase_dom"/>
</dbReference>
<proteinExistence type="predicted"/>
<keyword evidence="7 12" id="KW-0418">Kinase</keyword>
<evidence type="ECO:0000259" key="10">
    <source>
        <dbReference type="PROSITE" id="PS50109"/>
    </source>
</evidence>
<reference evidence="12" key="2">
    <citation type="submission" date="2020-09" db="EMBL/GenBank/DDBJ databases">
        <authorList>
            <person name="Sun Q."/>
            <person name="Kim S."/>
        </authorList>
    </citation>
    <scope>NUCLEOTIDE SEQUENCE</scope>
    <source>
        <strain evidence="12">KCTC 22169</strain>
    </source>
</reference>
<dbReference type="GO" id="GO:0005524">
    <property type="term" value="F:ATP binding"/>
    <property type="evidence" value="ECO:0007669"/>
    <property type="project" value="UniProtKB-KW"/>
</dbReference>
<dbReference type="InterPro" id="IPR005467">
    <property type="entry name" value="His_kinase_dom"/>
</dbReference>
<dbReference type="AlphaFoldDB" id="A0A918KL22"/>
<dbReference type="PANTHER" id="PTHR42878">
    <property type="entry name" value="TWO-COMPONENT HISTIDINE KINASE"/>
    <property type="match status" value="1"/>
</dbReference>
<dbReference type="RefSeq" id="WP_189611837.1">
    <property type="nucleotide sequence ID" value="NZ_BMXR01000011.1"/>
</dbReference>
<dbReference type="Pfam" id="PF02518">
    <property type="entry name" value="HATPase_c"/>
    <property type="match status" value="1"/>
</dbReference>
<dbReference type="Gene3D" id="6.10.340.10">
    <property type="match status" value="1"/>
</dbReference>
<dbReference type="EC" id="2.7.13.3" evidence="3"/>
<dbReference type="SUPFAM" id="SSF55874">
    <property type="entry name" value="ATPase domain of HSP90 chaperone/DNA topoisomerase II/histidine kinase"/>
    <property type="match status" value="1"/>
</dbReference>
<keyword evidence="13" id="KW-1185">Reference proteome</keyword>
<dbReference type="InterPro" id="IPR003661">
    <property type="entry name" value="HisK_dim/P_dom"/>
</dbReference>
<dbReference type="CDD" id="cd00082">
    <property type="entry name" value="HisKA"/>
    <property type="match status" value="1"/>
</dbReference>
<evidence type="ECO:0000256" key="1">
    <source>
        <dbReference type="ARBA" id="ARBA00000085"/>
    </source>
</evidence>
<accession>A0A918KL22</accession>
<evidence type="ECO:0000256" key="4">
    <source>
        <dbReference type="ARBA" id="ARBA00022553"/>
    </source>
</evidence>
<dbReference type="PANTHER" id="PTHR42878:SF7">
    <property type="entry name" value="SENSOR HISTIDINE KINASE GLRK"/>
    <property type="match status" value="1"/>
</dbReference>
<feature type="domain" description="HAMP" evidence="11">
    <location>
        <begin position="195"/>
        <end position="248"/>
    </location>
</feature>
<dbReference type="Proteomes" id="UP000626148">
    <property type="component" value="Unassembled WGS sequence"/>
</dbReference>
<evidence type="ECO:0000256" key="9">
    <source>
        <dbReference type="ARBA" id="ARBA00023012"/>
    </source>
</evidence>
<protein>
    <recommendedName>
        <fullName evidence="3">histidine kinase</fullName>
        <ecNumber evidence="3">2.7.13.3</ecNumber>
    </recommendedName>
</protein>
<evidence type="ECO:0000256" key="3">
    <source>
        <dbReference type="ARBA" id="ARBA00012438"/>
    </source>
</evidence>
<comment type="subcellular location">
    <subcellularLocation>
        <location evidence="2">Membrane</location>
    </subcellularLocation>
</comment>
<comment type="catalytic activity">
    <reaction evidence="1">
        <text>ATP + protein L-histidine = ADP + protein N-phospho-L-histidine.</text>
        <dbReference type="EC" id="2.7.13.3"/>
    </reaction>
</comment>
<dbReference type="SUPFAM" id="SSF47384">
    <property type="entry name" value="Homodimeric domain of signal transducing histidine kinase"/>
    <property type="match status" value="1"/>
</dbReference>
<keyword evidence="5" id="KW-0808">Transferase</keyword>
<evidence type="ECO:0000259" key="11">
    <source>
        <dbReference type="PROSITE" id="PS50885"/>
    </source>
</evidence>
<dbReference type="PRINTS" id="PR00344">
    <property type="entry name" value="BCTRLSENSOR"/>
</dbReference>
<gene>
    <name evidence="12" type="ORF">GCM10007392_38760</name>
</gene>
<dbReference type="PROSITE" id="PS50109">
    <property type="entry name" value="HIS_KIN"/>
    <property type="match status" value="1"/>
</dbReference>
<keyword evidence="8" id="KW-0067">ATP-binding</keyword>
<dbReference type="GO" id="GO:0016020">
    <property type="term" value="C:membrane"/>
    <property type="evidence" value="ECO:0007669"/>
    <property type="project" value="UniProtKB-SubCell"/>
</dbReference>
<dbReference type="Pfam" id="PF00512">
    <property type="entry name" value="HisKA"/>
    <property type="match status" value="1"/>
</dbReference>
<dbReference type="SMART" id="SM00388">
    <property type="entry name" value="HisKA"/>
    <property type="match status" value="1"/>
</dbReference>
<dbReference type="InterPro" id="IPR036890">
    <property type="entry name" value="HATPase_C_sf"/>
</dbReference>
<name>A0A918KL22_9GAMM</name>
<dbReference type="SMART" id="SM00387">
    <property type="entry name" value="HATPase_c"/>
    <property type="match status" value="1"/>
</dbReference>
<dbReference type="Gene3D" id="3.30.565.10">
    <property type="entry name" value="Histidine kinase-like ATPase, C-terminal domain"/>
    <property type="match status" value="1"/>
</dbReference>
<dbReference type="GO" id="GO:0007234">
    <property type="term" value="P:osmosensory signaling via phosphorelay pathway"/>
    <property type="evidence" value="ECO:0007669"/>
    <property type="project" value="TreeGrafter"/>
</dbReference>
<evidence type="ECO:0000313" key="12">
    <source>
        <dbReference type="EMBL" id="GGX67404.1"/>
    </source>
</evidence>
<evidence type="ECO:0000256" key="6">
    <source>
        <dbReference type="ARBA" id="ARBA00022741"/>
    </source>
</evidence>
<dbReference type="InterPro" id="IPR050351">
    <property type="entry name" value="BphY/WalK/GraS-like"/>
</dbReference>
<dbReference type="InterPro" id="IPR003660">
    <property type="entry name" value="HAMP_dom"/>
</dbReference>
<sequence>MMFLLRPASLRQLVLTSFAIALIPLAVLLWQGHAALNRINELAIREAQDAVRNARHIENMDNLVIDIERAVRQYDVVRSDSTRRVAENHLQNYAGDLDTLCSSPALTETPAVCALQQRHLDILAGTFAEADTAELDLLLRDLRSQQRQLTHLIWQRLNDRLMAQQDYVDDQQRQLTWQTVALVLLTLLLVAWSSGRIATPIRRLDRMIRALGQPDGGNMPARVGGPRELNELGDRLRWLSSRLQQLEALRLALLRHASHELKTPLASMKEGCSLLSEGIAGPLNHRQREVLSLLNGSTDRLSQLTEQLLDYNQLLQQSEVTLERIHPCELIDATVEHHALALQQRDQDVTVDCRLTELCTDSRLFQRILDNLLNNAQAYGRQGGRVLVRLTREKAHTRLEVANTGPTIPPDQRQSLFEPFQRGQTPRMDAITGSGLGLSVVADCARLLEGQADIIDIPDFDVCVSIRLPVKEVPH</sequence>
<evidence type="ECO:0000256" key="5">
    <source>
        <dbReference type="ARBA" id="ARBA00022679"/>
    </source>
</evidence>